<keyword evidence="2" id="KW-1185">Reference proteome</keyword>
<protein>
    <submittedName>
        <fullName evidence="1">Uncharacterized protein</fullName>
    </submittedName>
</protein>
<dbReference type="OrthoDB" id="2712987at2759"/>
<accession>A0A1M2W7X3</accession>
<name>A0A1M2W7X3_TRAPU</name>
<dbReference type="Proteomes" id="UP000184267">
    <property type="component" value="Unassembled WGS sequence"/>
</dbReference>
<dbReference type="EMBL" id="MNAD01000072">
    <property type="protein sequence ID" value="OJT15957.1"/>
    <property type="molecule type" value="Genomic_DNA"/>
</dbReference>
<proteinExistence type="predicted"/>
<gene>
    <name evidence="1" type="ORF">TRAPUB_13381</name>
</gene>
<evidence type="ECO:0000313" key="1">
    <source>
        <dbReference type="EMBL" id="OJT15957.1"/>
    </source>
</evidence>
<comment type="caution">
    <text evidence="1">The sequence shown here is derived from an EMBL/GenBank/DDBJ whole genome shotgun (WGS) entry which is preliminary data.</text>
</comment>
<reference evidence="1 2" key="1">
    <citation type="submission" date="2016-10" db="EMBL/GenBank/DDBJ databases">
        <title>Genome sequence of the basidiomycete white-rot fungus Trametes pubescens.</title>
        <authorList>
            <person name="Makela M.R."/>
            <person name="Granchi Z."/>
            <person name="Peng M."/>
            <person name="De Vries R.P."/>
            <person name="Grigoriev I."/>
            <person name="Riley R."/>
            <person name="Hilden K."/>
        </authorList>
    </citation>
    <scope>NUCLEOTIDE SEQUENCE [LARGE SCALE GENOMIC DNA]</scope>
    <source>
        <strain evidence="1 2">FBCC735</strain>
    </source>
</reference>
<organism evidence="1 2">
    <name type="scientific">Trametes pubescens</name>
    <name type="common">White-rot fungus</name>
    <dbReference type="NCBI Taxonomy" id="154538"/>
    <lineage>
        <taxon>Eukaryota</taxon>
        <taxon>Fungi</taxon>
        <taxon>Dikarya</taxon>
        <taxon>Basidiomycota</taxon>
        <taxon>Agaricomycotina</taxon>
        <taxon>Agaricomycetes</taxon>
        <taxon>Polyporales</taxon>
        <taxon>Polyporaceae</taxon>
        <taxon>Trametes</taxon>
    </lineage>
</organism>
<dbReference type="AlphaFoldDB" id="A0A1M2W7X3"/>
<dbReference type="OMA" id="WECIRPR"/>
<evidence type="ECO:0000313" key="2">
    <source>
        <dbReference type="Proteomes" id="UP000184267"/>
    </source>
</evidence>
<sequence>MPGLVADATRIWEANLYWPLHAQCGVWDPKGKGVDVWECIRPRKSSSLSYPDR</sequence>